<dbReference type="EMBL" id="JBELPY010000005">
    <property type="protein sequence ID" value="MFL9834315.1"/>
    <property type="molecule type" value="Genomic_DNA"/>
</dbReference>
<sequence>MKKSNLQNGQKLSREAQKNISGGSLELETPVCASGCYDRYFSDGQGNCLVPPCSAPNFGTEIKDANGRWKCCY</sequence>
<dbReference type="RefSeq" id="WP_408090030.1">
    <property type="nucleotide sequence ID" value="NZ_JBELPY010000005.1"/>
</dbReference>
<evidence type="ECO:0000313" key="2">
    <source>
        <dbReference type="Proteomes" id="UP001629058"/>
    </source>
</evidence>
<keyword evidence="2" id="KW-1185">Reference proteome</keyword>
<accession>A0ABW8Y4Q9</accession>
<protein>
    <submittedName>
        <fullName evidence="1">Uncharacterized protein</fullName>
    </submittedName>
</protein>
<dbReference type="Proteomes" id="UP001629058">
    <property type="component" value="Unassembled WGS sequence"/>
</dbReference>
<reference evidence="1 2" key="1">
    <citation type="submission" date="2024-06" db="EMBL/GenBank/DDBJ databases">
        <authorList>
            <person name="Kaempfer P."/>
            <person name="Viver T."/>
        </authorList>
    </citation>
    <scope>NUCLEOTIDE SEQUENCE [LARGE SCALE GENOMIC DNA]</scope>
    <source>
        <strain evidence="1 2">ST-37</strain>
    </source>
</reference>
<name>A0ABW8Y4Q9_9FLAO</name>
<gene>
    <name evidence="1" type="ORF">ABS765_09790</name>
</gene>
<proteinExistence type="predicted"/>
<comment type="caution">
    <text evidence="1">The sequence shown here is derived from an EMBL/GenBank/DDBJ whole genome shotgun (WGS) entry which is preliminary data.</text>
</comment>
<organism evidence="1 2">
    <name type="scientific">Chryseobacterium terrae</name>
    <dbReference type="NCBI Taxonomy" id="3163299"/>
    <lineage>
        <taxon>Bacteria</taxon>
        <taxon>Pseudomonadati</taxon>
        <taxon>Bacteroidota</taxon>
        <taxon>Flavobacteriia</taxon>
        <taxon>Flavobacteriales</taxon>
        <taxon>Weeksellaceae</taxon>
        <taxon>Chryseobacterium group</taxon>
        <taxon>Chryseobacterium</taxon>
    </lineage>
</organism>
<evidence type="ECO:0000313" key="1">
    <source>
        <dbReference type="EMBL" id="MFL9834315.1"/>
    </source>
</evidence>